<dbReference type="InterPro" id="IPR029052">
    <property type="entry name" value="Metallo-depent_PP-like"/>
</dbReference>
<dbReference type="RefSeq" id="WP_249974024.1">
    <property type="nucleotide sequence ID" value="NZ_JAMFLZ010000011.1"/>
</dbReference>
<comment type="caution">
    <text evidence="2">The sequence shown here is derived from an EMBL/GenBank/DDBJ whole genome shotgun (WGS) entry which is preliminary data.</text>
</comment>
<dbReference type="InterPro" id="IPR002909">
    <property type="entry name" value="IPT_dom"/>
</dbReference>
<keyword evidence="3" id="KW-1185">Reference proteome</keyword>
<dbReference type="Gene3D" id="3.60.21.10">
    <property type="match status" value="1"/>
</dbReference>
<organism evidence="2 3">
    <name type="scientific">Jejuia spongiicola</name>
    <dbReference type="NCBI Taxonomy" id="2942207"/>
    <lineage>
        <taxon>Bacteria</taxon>
        <taxon>Pseudomonadati</taxon>
        <taxon>Bacteroidota</taxon>
        <taxon>Flavobacteriia</taxon>
        <taxon>Flavobacteriales</taxon>
        <taxon>Flavobacteriaceae</taxon>
        <taxon>Jejuia</taxon>
    </lineage>
</organism>
<dbReference type="SMART" id="SM00429">
    <property type="entry name" value="IPT"/>
    <property type="match status" value="2"/>
</dbReference>
<dbReference type="PANTHER" id="PTHR23361:SF20">
    <property type="entry name" value="MRH DOMAIN-CONTAINING PROTEIN"/>
    <property type="match status" value="1"/>
</dbReference>
<evidence type="ECO:0000313" key="3">
    <source>
        <dbReference type="Proteomes" id="UP001165381"/>
    </source>
</evidence>
<dbReference type="Gene3D" id="2.60.40.10">
    <property type="entry name" value="Immunoglobulins"/>
    <property type="match status" value="2"/>
</dbReference>
<dbReference type="InterPro" id="IPR004843">
    <property type="entry name" value="Calcineurin-like_PHP"/>
</dbReference>
<gene>
    <name evidence="2" type="ORF">M3P09_16980</name>
</gene>
<name>A0ABT0QI70_9FLAO</name>
<dbReference type="SUPFAM" id="SSF56300">
    <property type="entry name" value="Metallo-dependent phosphatases"/>
    <property type="match status" value="1"/>
</dbReference>
<reference evidence="2" key="1">
    <citation type="submission" date="2022-05" db="EMBL/GenBank/DDBJ databases">
        <authorList>
            <person name="Park J.-S."/>
        </authorList>
    </citation>
    <scope>NUCLEOTIDE SEQUENCE</scope>
    <source>
        <strain evidence="2">2012CJ34-3</strain>
    </source>
</reference>
<dbReference type="Pfam" id="PF01833">
    <property type="entry name" value="TIG"/>
    <property type="match status" value="2"/>
</dbReference>
<dbReference type="SUPFAM" id="SSF81296">
    <property type="entry name" value="E set domains"/>
    <property type="match status" value="2"/>
</dbReference>
<dbReference type="InterPro" id="IPR014756">
    <property type="entry name" value="Ig_E-set"/>
</dbReference>
<feature type="domain" description="IPT/TIG" evidence="1">
    <location>
        <begin position="23"/>
        <end position="105"/>
    </location>
</feature>
<evidence type="ECO:0000259" key="1">
    <source>
        <dbReference type="SMART" id="SM00429"/>
    </source>
</evidence>
<dbReference type="InterPro" id="IPR013783">
    <property type="entry name" value="Ig-like_fold"/>
</dbReference>
<evidence type="ECO:0000313" key="2">
    <source>
        <dbReference type="EMBL" id="MCL6296702.1"/>
    </source>
</evidence>
<sequence>MIFLTNCSKSGTNSEQEKVEIPKPSITSINPTKGIEGTAVTITGANFSSDISTISVKFNNKVANEITFASKNQISTKVPFGAKTGPVSVSIGAETSTNSVNFIVEEAPLPPSITALSSVSELTEAIITITGTNFGNNISGISVSFNDIQANDIISVSETEIVVKVPVGASNGPVSVTKGLNTAIGLDFTVKTPINFKIAFLADSDIGVNADAVLNLIKNEGSQVVIHPGDLNYSEIPQDFENNINGILGAEFPYFYGVGNHDDTVWNGTNGYQSFLEARFQRLGIPWKGQLGVLSSFTYQGITFVSSAPDEFGITTTVAGNYIRDEFDGVNAIWRIAFWHKNQRLMQIGGKGNEAGWNVYEESRKAGAIIATGHEHSYSRTHEMSSFQNQTISSTDNTVNLIVDDPLTSIDEGRSFAFVSGIGGKSLRDAESGLENNPWWASVSHTGNGSQHGALFGEFNYNGDTTLAHFYFKDIDGKIVDDFFVRSND</sequence>
<dbReference type="Pfam" id="PF00149">
    <property type="entry name" value="Metallophos"/>
    <property type="match status" value="1"/>
</dbReference>
<accession>A0ABT0QI70</accession>
<dbReference type="EMBL" id="JAMFLZ010000011">
    <property type="protein sequence ID" value="MCL6296702.1"/>
    <property type="molecule type" value="Genomic_DNA"/>
</dbReference>
<proteinExistence type="predicted"/>
<protein>
    <submittedName>
        <fullName evidence="2">IPT/TIG domain-containing protein</fullName>
    </submittedName>
</protein>
<dbReference type="CDD" id="cd00102">
    <property type="entry name" value="IPT"/>
    <property type="match status" value="2"/>
</dbReference>
<dbReference type="PANTHER" id="PTHR23361">
    <property type="entry name" value="MUCIN"/>
    <property type="match status" value="1"/>
</dbReference>
<dbReference type="Proteomes" id="UP001165381">
    <property type="component" value="Unassembled WGS sequence"/>
</dbReference>
<feature type="domain" description="IPT/TIG" evidence="1">
    <location>
        <begin position="110"/>
        <end position="191"/>
    </location>
</feature>